<dbReference type="InterPro" id="IPR005814">
    <property type="entry name" value="Aminotrans_3"/>
</dbReference>
<keyword evidence="2" id="KW-0663">Pyridoxal phosphate</keyword>
<accession>A0A382YS34</accession>
<dbReference type="PANTHER" id="PTHR43713">
    <property type="entry name" value="GLUTAMATE-1-SEMIALDEHYDE 2,1-AMINOMUTASE"/>
    <property type="match status" value="1"/>
</dbReference>
<gene>
    <name evidence="3" type="ORF">METZ01_LOCUS438539</name>
</gene>
<proteinExistence type="predicted"/>
<comment type="cofactor">
    <cofactor evidence="1">
        <name>pyridoxal 5'-phosphate</name>
        <dbReference type="ChEBI" id="CHEBI:597326"/>
    </cofactor>
</comment>
<evidence type="ECO:0000313" key="3">
    <source>
        <dbReference type="EMBL" id="SVD85685.1"/>
    </source>
</evidence>
<dbReference type="EMBL" id="UINC01177841">
    <property type="protein sequence ID" value="SVD85685.1"/>
    <property type="molecule type" value="Genomic_DNA"/>
</dbReference>
<organism evidence="3">
    <name type="scientific">marine metagenome</name>
    <dbReference type="NCBI Taxonomy" id="408172"/>
    <lineage>
        <taxon>unclassified sequences</taxon>
        <taxon>metagenomes</taxon>
        <taxon>ecological metagenomes</taxon>
    </lineage>
</organism>
<evidence type="ECO:0000256" key="2">
    <source>
        <dbReference type="ARBA" id="ARBA00022898"/>
    </source>
</evidence>
<feature type="non-terminal residue" evidence="3">
    <location>
        <position position="1"/>
    </location>
</feature>
<dbReference type="GO" id="GO:0008483">
    <property type="term" value="F:transaminase activity"/>
    <property type="evidence" value="ECO:0007669"/>
    <property type="project" value="InterPro"/>
</dbReference>
<dbReference type="Pfam" id="PF00202">
    <property type="entry name" value="Aminotran_3"/>
    <property type="match status" value="1"/>
</dbReference>
<evidence type="ECO:0000256" key="1">
    <source>
        <dbReference type="ARBA" id="ARBA00001933"/>
    </source>
</evidence>
<dbReference type="GO" id="GO:0030170">
    <property type="term" value="F:pyridoxal phosphate binding"/>
    <property type="evidence" value="ECO:0007669"/>
    <property type="project" value="InterPro"/>
</dbReference>
<reference evidence="3" key="1">
    <citation type="submission" date="2018-05" db="EMBL/GenBank/DDBJ databases">
        <authorList>
            <person name="Lanie J.A."/>
            <person name="Ng W.-L."/>
            <person name="Kazmierczak K.M."/>
            <person name="Andrzejewski T.M."/>
            <person name="Davidsen T.M."/>
            <person name="Wayne K.J."/>
            <person name="Tettelin H."/>
            <person name="Glass J.I."/>
            <person name="Rusch D."/>
            <person name="Podicherti R."/>
            <person name="Tsui H.-C.T."/>
            <person name="Winkler M.E."/>
        </authorList>
    </citation>
    <scope>NUCLEOTIDE SEQUENCE</scope>
</reference>
<dbReference type="SUPFAM" id="SSF53383">
    <property type="entry name" value="PLP-dependent transferases"/>
    <property type="match status" value="1"/>
</dbReference>
<dbReference type="Gene3D" id="3.90.1150.10">
    <property type="entry name" value="Aspartate Aminotransferase, domain 1"/>
    <property type="match status" value="1"/>
</dbReference>
<dbReference type="Gene3D" id="3.40.640.10">
    <property type="entry name" value="Type I PLP-dependent aspartate aminotransferase-like (Major domain)"/>
    <property type="match status" value="1"/>
</dbReference>
<dbReference type="InterPro" id="IPR015422">
    <property type="entry name" value="PyrdxlP-dep_Trfase_small"/>
</dbReference>
<dbReference type="InterPro" id="IPR015424">
    <property type="entry name" value="PyrdxlP-dep_Trfase"/>
</dbReference>
<protein>
    <submittedName>
        <fullName evidence="3">Uncharacterized protein</fullName>
    </submittedName>
</protein>
<name>A0A382YS34_9ZZZZ</name>
<dbReference type="PANTHER" id="PTHR43713:SF3">
    <property type="entry name" value="GLUTAMATE-1-SEMIALDEHYDE 2,1-AMINOMUTASE 1, CHLOROPLASTIC-RELATED"/>
    <property type="match status" value="1"/>
</dbReference>
<dbReference type="AlphaFoldDB" id="A0A382YS34"/>
<dbReference type="InterPro" id="IPR015421">
    <property type="entry name" value="PyrdxlP-dep_Trfase_major"/>
</dbReference>
<sequence>VISLRIQSGGAQEYYGVRPDLTCMGKIIAGGLPGGAYGGRAEVMALFDPLAKPRIAQAGTYNGNPLTMVAGIATLKEMSEERYLKIGKLARQLEAELNSIFLESSIDAVCTSIGSLFKIHFLKERPENYREATQDDSLMHQWLFFWLMSEGIHLSQGGSISTPMNDNHIDQLVDSVRRGLKQF</sequence>